<gene>
    <name evidence="2" type="ORF">BDV96DRAFT_603364</name>
</gene>
<dbReference type="AlphaFoldDB" id="A0A6A5YWT5"/>
<proteinExistence type="predicted"/>
<protein>
    <submittedName>
        <fullName evidence="2">Uncharacterized protein</fullName>
    </submittedName>
</protein>
<dbReference type="Proteomes" id="UP000799770">
    <property type="component" value="Unassembled WGS sequence"/>
</dbReference>
<evidence type="ECO:0000256" key="1">
    <source>
        <dbReference type="SAM" id="MobiDB-lite"/>
    </source>
</evidence>
<organism evidence="2 3">
    <name type="scientific">Lophiotrema nucula</name>
    <dbReference type="NCBI Taxonomy" id="690887"/>
    <lineage>
        <taxon>Eukaryota</taxon>
        <taxon>Fungi</taxon>
        <taxon>Dikarya</taxon>
        <taxon>Ascomycota</taxon>
        <taxon>Pezizomycotina</taxon>
        <taxon>Dothideomycetes</taxon>
        <taxon>Pleosporomycetidae</taxon>
        <taxon>Pleosporales</taxon>
        <taxon>Lophiotremataceae</taxon>
        <taxon>Lophiotrema</taxon>
    </lineage>
</organism>
<dbReference type="EMBL" id="ML977335">
    <property type="protein sequence ID" value="KAF2111254.1"/>
    <property type="molecule type" value="Genomic_DNA"/>
</dbReference>
<sequence>MGDRVTLAQKLLDNYRSKALELLVDYLQDKEIRTATEQYIGQHNPSPVRLDAAFEQQPRSSRTRLHHPDSSLLQRTTRQNTSDARHGLHTPPTSAGSVKSHASSLAAAGLERIYLISCDDDGADQPVISRSALVKHNLIGDKVVYGRGLGASTDPVDELVSVPLPSGGQRREKVTTAVNLTWRRRKEFTTNVDTFYIVSARLLDSDMILGSDGSLERQFPSDVQEAHSPQARYQRGGFVDMEELDPAVPPHAPTVPMHSYQQTSMPPNVQHAYDRMQAFRDTQCMHAAGPSAPAPHPRHIDHGQPTHTTTPLVAQGPSSGQLQVIGLWDKTPIKMSFDPDAPGEAFYQAFHQWAVRRKRGGDLERHRMTLWLKTSKNMPDDEAYELGLKERELEELWETAVDWIQENKSPKAPHLYATVELEAG</sequence>
<evidence type="ECO:0000313" key="3">
    <source>
        <dbReference type="Proteomes" id="UP000799770"/>
    </source>
</evidence>
<reference evidence="2" key="1">
    <citation type="journal article" date="2020" name="Stud. Mycol.">
        <title>101 Dothideomycetes genomes: a test case for predicting lifestyles and emergence of pathogens.</title>
        <authorList>
            <person name="Haridas S."/>
            <person name="Albert R."/>
            <person name="Binder M."/>
            <person name="Bloem J."/>
            <person name="Labutti K."/>
            <person name="Salamov A."/>
            <person name="Andreopoulos B."/>
            <person name="Baker S."/>
            <person name="Barry K."/>
            <person name="Bills G."/>
            <person name="Bluhm B."/>
            <person name="Cannon C."/>
            <person name="Castanera R."/>
            <person name="Culley D."/>
            <person name="Daum C."/>
            <person name="Ezra D."/>
            <person name="Gonzalez J."/>
            <person name="Henrissat B."/>
            <person name="Kuo A."/>
            <person name="Liang C."/>
            <person name="Lipzen A."/>
            <person name="Lutzoni F."/>
            <person name="Magnuson J."/>
            <person name="Mondo S."/>
            <person name="Nolan M."/>
            <person name="Ohm R."/>
            <person name="Pangilinan J."/>
            <person name="Park H.-J."/>
            <person name="Ramirez L."/>
            <person name="Alfaro M."/>
            <person name="Sun H."/>
            <person name="Tritt A."/>
            <person name="Yoshinaga Y."/>
            <person name="Zwiers L.-H."/>
            <person name="Turgeon B."/>
            <person name="Goodwin S."/>
            <person name="Spatafora J."/>
            <person name="Crous P."/>
            <person name="Grigoriev I."/>
        </authorList>
    </citation>
    <scope>NUCLEOTIDE SEQUENCE</scope>
    <source>
        <strain evidence="2">CBS 627.86</strain>
    </source>
</reference>
<name>A0A6A5YWT5_9PLEO</name>
<evidence type="ECO:0000313" key="2">
    <source>
        <dbReference type="EMBL" id="KAF2111254.1"/>
    </source>
</evidence>
<accession>A0A6A5YWT5</accession>
<keyword evidence="3" id="KW-1185">Reference proteome</keyword>
<feature type="region of interest" description="Disordered" evidence="1">
    <location>
        <begin position="56"/>
        <end position="99"/>
    </location>
</feature>
<dbReference type="OrthoDB" id="3677625at2759"/>
<feature type="compositionally biased region" description="Polar residues" evidence="1">
    <location>
        <begin position="71"/>
        <end position="82"/>
    </location>
</feature>